<keyword evidence="3" id="KW-1185">Reference proteome</keyword>
<dbReference type="Gene3D" id="3.40.50.1820">
    <property type="entry name" value="alpha/beta hydrolase"/>
    <property type="match status" value="1"/>
</dbReference>
<gene>
    <name evidence="2" type="ORF">EOD42_06700</name>
</gene>
<protein>
    <recommendedName>
        <fullName evidence="4">Alpha/beta fold hydrolase</fullName>
    </recommendedName>
</protein>
<evidence type="ECO:0000256" key="1">
    <source>
        <dbReference type="SAM" id="SignalP"/>
    </source>
</evidence>
<dbReference type="RefSeq" id="WP_127786737.1">
    <property type="nucleotide sequence ID" value="NZ_SACL01000002.1"/>
</dbReference>
<name>A0A437MIM4_9PROT</name>
<evidence type="ECO:0008006" key="4">
    <source>
        <dbReference type="Google" id="ProtNLM"/>
    </source>
</evidence>
<dbReference type="OrthoDB" id="7839439at2"/>
<dbReference type="AlphaFoldDB" id="A0A437MIM4"/>
<comment type="caution">
    <text evidence="2">The sequence shown here is derived from an EMBL/GenBank/DDBJ whole genome shotgun (WGS) entry which is preliminary data.</text>
</comment>
<proteinExistence type="predicted"/>
<organism evidence="2 3">
    <name type="scientific">Rhodovarius crocodyli</name>
    <dbReference type="NCBI Taxonomy" id="1979269"/>
    <lineage>
        <taxon>Bacteria</taxon>
        <taxon>Pseudomonadati</taxon>
        <taxon>Pseudomonadota</taxon>
        <taxon>Alphaproteobacteria</taxon>
        <taxon>Acetobacterales</taxon>
        <taxon>Roseomonadaceae</taxon>
        <taxon>Rhodovarius</taxon>
    </lineage>
</organism>
<dbReference type="SUPFAM" id="SSF53474">
    <property type="entry name" value="alpha/beta-Hydrolases"/>
    <property type="match status" value="1"/>
</dbReference>
<dbReference type="InterPro" id="IPR029058">
    <property type="entry name" value="AB_hydrolase_fold"/>
</dbReference>
<dbReference type="EMBL" id="SACL01000002">
    <property type="protein sequence ID" value="RVT97508.1"/>
    <property type="molecule type" value="Genomic_DNA"/>
</dbReference>
<dbReference type="Proteomes" id="UP000282957">
    <property type="component" value="Unassembled WGS sequence"/>
</dbReference>
<feature type="signal peptide" evidence="1">
    <location>
        <begin position="1"/>
        <end position="23"/>
    </location>
</feature>
<keyword evidence="1" id="KW-0732">Signal</keyword>
<accession>A0A437MIM4</accession>
<feature type="chain" id="PRO_5019248670" description="Alpha/beta fold hydrolase" evidence="1">
    <location>
        <begin position="24"/>
        <end position="280"/>
    </location>
</feature>
<evidence type="ECO:0000313" key="3">
    <source>
        <dbReference type="Proteomes" id="UP000282957"/>
    </source>
</evidence>
<evidence type="ECO:0000313" key="2">
    <source>
        <dbReference type="EMBL" id="RVT97508.1"/>
    </source>
</evidence>
<reference evidence="2 3" key="1">
    <citation type="submission" date="2019-01" db="EMBL/GenBank/DDBJ databases">
        <authorList>
            <person name="Chen W.-M."/>
        </authorList>
    </citation>
    <scope>NUCLEOTIDE SEQUENCE [LARGE SCALE GENOMIC DNA]</scope>
    <source>
        <strain evidence="2 3">CCP-6</strain>
    </source>
</reference>
<sequence length="280" mass="28112">MIRRLALLGLLVAAMARGGAAHAATESALRFPVPGVAGPDIVTRLCMPDGGATTGLVLINHGTAGPAFRAALEPAGCAEEAVRYFLDRGHPVGLPLRRGHGVTGGEFTESSGPCADPDYAHAGQEAARDIGAALAGLLRRPDVPGLPALVIGHSAGGWGTLALAASDPPGVGGFVLFSPGRGGPGGVMDGMPGPRCAPERLLAAAARFGATARAPILLIHAANDRFFGPGFARRLQAAIEAAGGHARLTLAPASGEDGHGFLFAEGASAIWGPMLEGFPP</sequence>